<dbReference type="Pfam" id="PF02836">
    <property type="entry name" value="Glyco_hydro_2_C"/>
    <property type="match status" value="1"/>
</dbReference>
<comment type="catalytic activity">
    <reaction evidence="1">
        <text>Hydrolysis of terminal non-reducing beta-D-galactose residues in beta-D-galactosides.</text>
        <dbReference type="EC" id="3.2.1.23"/>
    </reaction>
</comment>
<dbReference type="Gene3D" id="2.60.40.10">
    <property type="entry name" value="Immunoglobulins"/>
    <property type="match status" value="1"/>
</dbReference>
<evidence type="ECO:0000256" key="6">
    <source>
        <dbReference type="ARBA" id="ARBA00032230"/>
    </source>
</evidence>
<dbReference type="InterPro" id="IPR006103">
    <property type="entry name" value="Glyco_hydro_2_cat"/>
</dbReference>
<comment type="caution">
    <text evidence="8">The sequence shown here is derived from an EMBL/GenBank/DDBJ whole genome shotgun (WGS) entry which is preliminary data.</text>
</comment>
<dbReference type="Pfam" id="PF02929">
    <property type="entry name" value="Bgal_small_N"/>
    <property type="match status" value="1"/>
</dbReference>
<dbReference type="Pfam" id="PF16353">
    <property type="entry name" value="LacZ_4"/>
    <property type="match status" value="1"/>
</dbReference>
<evidence type="ECO:0000256" key="4">
    <source>
        <dbReference type="ARBA" id="ARBA00022801"/>
    </source>
</evidence>
<evidence type="ECO:0000256" key="3">
    <source>
        <dbReference type="ARBA" id="ARBA00013303"/>
    </source>
</evidence>
<dbReference type="Gene3D" id="3.20.20.80">
    <property type="entry name" value="Glycosidases"/>
    <property type="match status" value="1"/>
</dbReference>
<evidence type="ECO:0000313" key="9">
    <source>
        <dbReference type="Proteomes" id="UP001157125"/>
    </source>
</evidence>
<dbReference type="InterPro" id="IPR011013">
    <property type="entry name" value="Gal_mutarotase_sf_dom"/>
</dbReference>
<gene>
    <name evidence="8" type="ORF">GCM10025876_20090</name>
</gene>
<dbReference type="InterPro" id="IPR036156">
    <property type="entry name" value="Beta-gal/glucu_dom_sf"/>
</dbReference>
<feature type="domain" description="Beta galactosidase small chain/" evidence="7">
    <location>
        <begin position="332"/>
        <end position="560"/>
    </location>
</feature>
<dbReference type="InterPro" id="IPR017853">
    <property type="entry name" value="GH"/>
</dbReference>
<dbReference type="InterPro" id="IPR004199">
    <property type="entry name" value="B-gal_small/dom_5"/>
</dbReference>
<proteinExistence type="predicted"/>
<evidence type="ECO:0000256" key="2">
    <source>
        <dbReference type="ARBA" id="ARBA00012756"/>
    </source>
</evidence>
<evidence type="ECO:0000313" key="8">
    <source>
        <dbReference type="EMBL" id="GMA35805.1"/>
    </source>
</evidence>
<reference evidence="9" key="1">
    <citation type="journal article" date="2019" name="Int. J. Syst. Evol. Microbiol.">
        <title>The Global Catalogue of Microorganisms (GCM) 10K type strain sequencing project: providing services to taxonomists for standard genome sequencing and annotation.</title>
        <authorList>
            <consortium name="The Broad Institute Genomics Platform"/>
            <consortium name="The Broad Institute Genome Sequencing Center for Infectious Disease"/>
            <person name="Wu L."/>
            <person name="Ma J."/>
        </authorList>
    </citation>
    <scope>NUCLEOTIDE SEQUENCE [LARGE SCALE GENOMIC DNA]</scope>
    <source>
        <strain evidence="9">NBRC 112299</strain>
    </source>
</reference>
<dbReference type="InterPro" id="IPR013783">
    <property type="entry name" value="Ig-like_fold"/>
</dbReference>
<dbReference type="InterPro" id="IPR023232">
    <property type="entry name" value="Glyco_hydro_2_AS"/>
</dbReference>
<dbReference type="PROSITE" id="PS00608">
    <property type="entry name" value="GLYCOSYL_HYDROL_F2_2"/>
    <property type="match status" value="1"/>
</dbReference>
<dbReference type="InterPro" id="IPR050347">
    <property type="entry name" value="Bact_Beta-galactosidase"/>
</dbReference>
<keyword evidence="4" id="KW-0378">Hydrolase</keyword>
<evidence type="ECO:0000256" key="5">
    <source>
        <dbReference type="ARBA" id="ARBA00023295"/>
    </source>
</evidence>
<dbReference type="PANTHER" id="PTHR46323">
    <property type="entry name" value="BETA-GALACTOSIDASE"/>
    <property type="match status" value="1"/>
</dbReference>
<dbReference type="InterPro" id="IPR006101">
    <property type="entry name" value="Glyco_hydro_2"/>
</dbReference>
<accession>A0ABQ6IEV1</accession>
<dbReference type="EMBL" id="BSUN01000001">
    <property type="protein sequence ID" value="GMA35805.1"/>
    <property type="molecule type" value="Genomic_DNA"/>
</dbReference>
<dbReference type="PANTHER" id="PTHR46323:SF2">
    <property type="entry name" value="BETA-GALACTOSIDASE"/>
    <property type="match status" value="1"/>
</dbReference>
<protein>
    <recommendedName>
        <fullName evidence="3">Beta-galactosidase</fullName>
        <ecNumber evidence="2">3.2.1.23</ecNumber>
    </recommendedName>
    <alternativeName>
        <fullName evidence="6">Lactase</fullName>
    </alternativeName>
</protein>
<keyword evidence="9" id="KW-1185">Reference proteome</keyword>
<dbReference type="SMART" id="SM01038">
    <property type="entry name" value="Bgal_small_N"/>
    <property type="match status" value="1"/>
</dbReference>
<name>A0ABQ6IEV1_9MICO</name>
<keyword evidence="5" id="KW-0326">Glycosidase</keyword>
<evidence type="ECO:0000256" key="1">
    <source>
        <dbReference type="ARBA" id="ARBA00001412"/>
    </source>
</evidence>
<dbReference type="SUPFAM" id="SSF74650">
    <property type="entry name" value="Galactose mutarotase-like"/>
    <property type="match status" value="1"/>
</dbReference>
<organism evidence="8 9">
    <name type="scientific">Demequina litorisediminis</name>
    <dbReference type="NCBI Taxonomy" id="1849022"/>
    <lineage>
        <taxon>Bacteria</taxon>
        <taxon>Bacillati</taxon>
        <taxon>Actinomycetota</taxon>
        <taxon>Actinomycetes</taxon>
        <taxon>Micrococcales</taxon>
        <taxon>Demequinaceae</taxon>
        <taxon>Demequina</taxon>
    </lineage>
</organism>
<dbReference type="EC" id="3.2.1.23" evidence="2"/>
<dbReference type="Gene3D" id="2.70.98.10">
    <property type="match status" value="1"/>
</dbReference>
<evidence type="ECO:0000259" key="7">
    <source>
        <dbReference type="SMART" id="SM01038"/>
    </source>
</evidence>
<dbReference type="PRINTS" id="PR00132">
    <property type="entry name" value="GLHYDRLASE2"/>
</dbReference>
<dbReference type="InterPro" id="IPR014718">
    <property type="entry name" value="GH-type_carb-bd"/>
</dbReference>
<dbReference type="RefSeq" id="WP_431308320.1">
    <property type="nucleotide sequence ID" value="NZ_BSUN01000001.1"/>
</dbReference>
<dbReference type="SUPFAM" id="SSF51445">
    <property type="entry name" value="(Trans)glycosidases"/>
    <property type="match status" value="1"/>
</dbReference>
<sequence length="578" mass="64934">MNLETHGMWDKVAYGELTIEEALPGDRPEWRAALLDRAASMFERDKNHASIVIWSLGNESFGGSVLLEVGDWFRATDPSRPVHYEGVHWDPRYPETTDITSQMYTFAADVEAHLREHRDKPFLLCEFAHSMGNSFGAVDKYMDLTESDPLFQGGFIWDFVDQTLPITDRYGVEFLGYGGDHGEAPHDAEFSANGIVFADRTTTPAYQEVRYLYQPLRTTIGTDSFEVRSRRLFTGTGDVEAIVTLSREGVAVREERVEIDVPAGETRSYPLPFTVPASGEHTVDVSYRLVRSTSWAAAGYEIGWEQAVVGTADAVVTTASAPRVVESTHNVGVHGPHFSVLFSRLHGGLVSYRYGRTADGGHELLRDMPQPSFWHAPTSNERGWGMPFRDGQWLLASRYRKRREGHEKPTVTRHDDSVSIAYFYDLPTVPVSEVDVTYRVFGDGRVEVTVDLRPGDGLPDAPEMGFQIEVDADLRRLTWYGEGPHESYVDRRGGARLGRWQSDVRDQAHAICASAGVRQPHRRTVGRGDERCGPWAAARQRGRHGACPRCRGRHTRSRMPGTRMSRRPFTARCCVPRS</sequence>
<dbReference type="Proteomes" id="UP001157125">
    <property type="component" value="Unassembled WGS sequence"/>
</dbReference>
<dbReference type="SUPFAM" id="SSF49303">
    <property type="entry name" value="beta-Galactosidase/glucuronidase domain"/>
    <property type="match status" value="1"/>
</dbReference>
<dbReference type="InterPro" id="IPR032312">
    <property type="entry name" value="LacZ_4"/>
</dbReference>